<evidence type="ECO:0000256" key="2">
    <source>
        <dbReference type="SAM" id="MobiDB-lite"/>
    </source>
</evidence>
<keyword evidence="4" id="KW-1185">Reference proteome</keyword>
<protein>
    <submittedName>
        <fullName evidence="3">Penicillin-binding protein activator</fullName>
    </submittedName>
</protein>
<accession>A0ABP9RGJ9</accession>
<evidence type="ECO:0000256" key="1">
    <source>
        <dbReference type="ARBA" id="ARBA00023136"/>
    </source>
</evidence>
<keyword evidence="1" id="KW-0472">Membrane</keyword>
<name>A0ABP9RGJ9_9GAMM</name>
<dbReference type="Proteomes" id="UP001500074">
    <property type="component" value="Unassembled WGS sequence"/>
</dbReference>
<dbReference type="InterPro" id="IPR028082">
    <property type="entry name" value="Peripla_BP_I"/>
</dbReference>
<evidence type="ECO:0000313" key="3">
    <source>
        <dbReference type="EMBL" id="GAA5177385.1"/>
    </source>
</evidence>
<gene>
    <name evidence="3" type="ORF">GCM10023342_25320</name>
</gene>
<evidence type="ECO:0000313" key="4">
    <source>
        <dbReference type="Proteomes" id="UP001500074"/>
    </source>
</evidence>
<dbReference type="PANTHER" id="PTHR38038">
    <property type="entry name" value="PENICILLIN-BINDING PROTEIN ACTIVATOR LPOA"/>
    <property type="match status" value="1"/>
</dbReference>
<dbReference type="InterPro" id="IPR007443">
    <property type="entry name" value="LpoA"/>
</dbReference>
<dbReference type="Pfam" id="PF04348">
    <property type="entry name" value="LppC"/>
    <property type="match status" value="1"/>
</dbReference>
<comment type="caution">
    <text evidence="3">The sequence shown here is derived from an EMBL/GenBank/DDBJ whole genome shotgun (WGS) entry which is preliminary data.</text>
</comment>
<feature type="region of interest" description="Disordered" evidence="2">
    <location>
        <begin position="544"/>
        <end position="577"/>
    </location>
</feature>
<dbReference type="CDD" id="cd06339">
    <property type="entry name" value="PBP1_YraM_LppC_lipoprotein-like"/>
    <property type="match status" value="1"/>
</dbReference>
<reference evidence="4" key="1">
    <citation type="journal article" date="2019" name="Int. J. Syst. Evol. Microbiol.">
        <title>The Global Catalogue of Microorganisms (GCM) 10K type strain sequencing project: providing services to taxonomists for standard genome sequencing and annotation.</title>
        <authorList>
            <consortium name="The Broad Institute Genomics Platform"/>
            <consortium name="The Broad Institute Genome Sequencing Center for Infectious Disease"/>
            <person name="Wu L."/>
            <person name="Ma J."/>
        </authorList>
    </citation>
    <scope>NUCLEOTIDE SEQUENCE [LARGE SCALE GENOMIC DNA]</scope>
    <source>
        <strain evidence="4">JCM 18472</strain>
    </source>
</reference>
<dbReference type="SUPFAM" id="SSF53822">
    <property type="entry name" value="Periplasmic binding protein-like I"/>
    <property type="match status" value="1"/>
</dbReference>
<dbReference type="Gene3D" id="3.40.50.2300">
    <property type="match status" value="2"/>
</dbReference>
<organism evidence="3 4">
    <name type="scientific">Modicisalibacter zincidurans</name>
    <dbReference type="NCBI Taxonomy" id="1178777"/>
    <lineage>
        <taxon>Bacteria</taxon>
        <taxon>Pseudomonadati</taxon>
        <taxon>Pseudomonadota</taxon>
        <taxon>Gammaproteobacteria</taxon>
        <taxon>Oceanospirillales</taxon>
        <taxon>Halomonadaceae</taxon>
        <taxon>Modicisalibacter</taxon>
    </lineage>
</organism>
<dbReference type="Gene3D" id="1.25.40.650">
    <property type="match status" value="1"/>
</dbReference>
<dbReference type="EMBL" id="BAABKI010000025">
    <property type="protein sequence ID" value="GAA5177385.1"/>
    <property type="molecule type" value="Genomic_DNA"/>
</dbReference>
<sequence>MEGIRGQQAPAELLNQAEQQSGSQAAQTRLQAADILARRGDTAQALQVAASIDAAALPDEPRVQWALLLSQLGLEQQDGRSVLKATELLDENTALSRDAELTLRQRRGLALGMAGDPQAAASTLIALQAEQPPFDLNDAIWRQLTRLRGSGLEAIAQQSPLARDWVDLLRLQRRYDSDIARLFVMLDDWRARNPNHPAARRLPADLQALRELRGQDVRRIAVFLPESGPLANVAAALRKGIETRLMNALNQGEQTPQLTFYDTRSATIETLYAQATLAGAQVVLGPLNKDTVTQLEQRSSVPLPTLALNYGTSPENRADDLFQYGLSAEDEARQAARRATLDGYRRAGLLVPDNAWGQRVAESFRQAWQAEGGTVAAQVNYNPEGSVANAVRPLTTRQLDMLFLLALPPFARQVPPTLDYFDAGELPIYATSHLYEGEPQPRLDHDLDGVQFVEIPWLIPDAAVGGAEALPYYSSYQALYDTSDPALLKLQAMGVDAFELARRVPLLKAAPDIEYLGATGALHAGDDGRLERVLPWAQFSAGIPQPPLRGIQQTMPGPTEPTGEVSETAGGNAQPTP</sequence>
<dbReference type="PANTHER" id="PTHR38038:SF1">
    <property type="entry name" value="PENICILLIN-BINDING PROTEIN ACTIVATOR LPOA"/>
    <property type="match status" value="1"/>
</dbReference>
<proteinExistence type="predicted"/>